<organism evidence="1 2">
    <name type="scientific">Microbotryum saponariae</name>
    <dbReference type="NCBI Taxonomy" id="289078"/>
    <lineage>
        <taxon>Eukaryota</taxon>
        <taxon>Fungi</taxon>
        <taxon>Dikarya</taxon>
        <taxon>Basidiomycota</taxon>
        <taxon>Pucciniomycotina</taxon>
        <taxon>Microbotryomycetes</taxon>
        <taxon>Microbotryales</taxon>
        <taxon>Microbotryaceae</taxon>
        <taxon>Microbotryum</taxon>
    </lineage>
</organism>
<accession>A0A2X0LHC0</accession>
<dbReference type="AlphaFoldDB" id="A0A2X0LHC0"/>
<gene>
    <name evidence="1" type="ORF">BZ3500_MVSOF-1268-A1-R1_CHR3-3G06603</name>
</gene>
<protein>
    <submittedName>
        <fullName evidence="1">BZ3500_MvSof-1268-A1-R1_Chr3-3g06603 protein</fullName>
    </submittedName>
</protein>
<keyword evidence="2" id="KW-1185">Reference proteome</keyword>
<evidence type="ECO:0000313" key="2">
    <source>
        <dbReference type="Proteomes" id="UP000249723"/>
    </source>
</evidence>
<dbReference type="Proteomes" id="UP000249723">
    <property type="component" value="Unassembled WGS sequence"/>
</dbReference>
<proteinExistence type="predicted"/>
<dbReference type="EMBL" id="FMWP01000094">
    <property type="protein sequence ID" value="SCZ98140.1"/>
    <property type="molecule type" value="Genomic_DNA"/>
</dbReference>
<evidence type="ECO:0000313" key="1">
    <source>
        <dbReference type="EMBL" id="SCZ98140.1"/>
    </source>
</evidence>
<sequence>MYRYFEAVLARILPPLHRKYGRSQLPVKSTAGELPLRRARSSKMLLLQYVMGILPYEVSIEKCAKFGNGSSVSPAAETLEVHMPGGHSNFIPRTLQCDPFEHLYRTVSNFDSAMSYPDCAVRNRRFLFEHGLLPSHFSNGSLMTD</sequence>
<name>A0A2X0LHC0_9BASI</name>
<reference evidence="2" key="1">
    <citation type="submission" date="2016-10" db="EMBL/GenBank/DDBJ databases">
        <authorList>
            <person name="Jeantristanb JTB J.-T."/>
            <person name="Ricardo R."/>
        </authorList>
    </citation>
    <scope>NUCLEOTIDE SEQUENCE [LARGE SCALE GENOMIC DNA]</scope>
</reference>